<dbReference type="Proteomes" id="UP000261023">
    <property type="component" value="Unassembled WGS sequence"/>
</dbReference>
<reference evidence="2 3" key="1">
    <citation type="submission" date="2018-08" db="EMBL/GenBank/DDBJ databases">
        <title>A genome reference for cultivated species of the human gut microbiota.</title>
        <authorList>
            <person name="Zou Y."/>
            <person name="Xue W."/>
            <person name="Luo G."/>
        </authorList>
    </citation>
    <scope>NUCLEOTIDE SEQUENCE [LARGE SCALE GENOMIC DNA]</scope>
    <source>
        <strain evidence="2 3">AF19-13AC</strain>
    </source>
</reference>
<proteinExistence type="predicted"/>
<accession>A0A3E3DJY4</accession>
<dbReference type="EMBL" id="QTJW01000011">
    <property type="protein sequence ID" value="RGD69306.1"/>
    <property type="molecule type" value="Genomic_DNA"/>
</dbReference>
<organism evidence="2 3">
    <name type="scientific">Hungatella hathewayi</name>
    <dbReference type="NCBI Taxonomy" id="154046"/>
    <lineage>
        <taxon>Bacteria</taxon>
        <taxon>Bacillati</taxon>
        <taxon>Bacillota</taxon>
        <taxon>Clostridia</taxon>
        <taxon>Lachnospirales</taxon>
        <taxon>Lachnospiraceae</taxon>
        <taxon>Hungatella</taxon>
    </lineage>
</organism>
<feature type="transmembrane region" description="Helical" evidence="1">
    <location>
        <begin position="53"/>
        <end position="71"/>
    </location>
</feature>
<protein>
    <submittedName>
        <fullName evidence="2">Uncharacterized protein</fullName>
    </submittedName>
</protein>
<evidence type="ECO:0000313" key="2">
    <source>
        <dbReference type="EMBL" id="RGD69306.1"/>
    </source>
</evidence>
<name>A0A3E3DJY4_9FIRM</name>
<evidence type="ECO:0000313" key="3">
    <source>
        <dbReference type="Proteomes" id="UP000261023"/>
    </source>
</evidence>
<keyword evidence="1" id="KW-0812">Transmembrane</keyword>
<gene>
    <name evidence="2" type="ORF">DWX31_17045</name>
</gene>
<keyword evidence="1" id="KW-1133">Transmembrane helix</keyword>
<sequence>MLPLLALLLLALPLPLLALLLLVLVLILLLLLVQPLRLPPLSLRARPAPELHFFLHSCFSPPFMLLFYVKFNNFPLQYTINKGFVEAPLFLQFS</sequence>
<feature type="transmembrane region" description="Helical" evidence="1">
    <location>
        <begin position="6"/>
        <end position="32"/>
    </location>
</feature>
<evidence type="ECO:0000256" key="1">
    <source>
        <dbReference type="SAM" id="Phobius"/>
    </source>
</evidence>
<dbReference type="AlphaFoldDB" id="A0A3E3DJY4"/>
<keyword evidence="1" id="KW-0472">Membrane</keyword>
<comment type="caution">
    <text evidence="2">The sequence shown here is derived from an EMBL/GenBank/DDBJ whole genome shotgun (WGS) entry which is preliminary data.</text>
</comment>